<proteinExistence type="predicted"/>
<gene>
    <name evidence="1" type="ORF">O0931_09740</name>
</gene>
<dbReference type="Pfam" id="PF12889">
    <property type="entry name" value="DUF3829"/>
    <property type="match status" value="1"/>
</dbReference>
<reference evidence="1" key="1">
    <citation type="submission" date="2022-12" db="EMBL/GenBank/DDBJ databases">
        <title>Genome sequence of SJ11.</title>
        <authorList>
            <person name="Woo H."/>
        </authorList>
    </citation>
    <scope>NUCLEOTIDE SEQUENCE</scope>
    <source>
        <strain evidence="1">SJ11</strain>
    </source>
</reference>
<sequence length="317" mass="36367">MKLSIKLIAIAFAIAFASCKHKDKKDDESATEYAEANKEEANDIIEYNNVLVKYSDNNNSYLKSMERSLNIIDKGLENPTDPFAFASATTPFMTPTFNLSKIKPETPPSALNSDDQKFFKENVIGLKETIEKIQKTYESLDSYIRAEDFKDDKSVKGKQLVDSIYNMSKKYYTYDDKILIRLEAIGDDAERIILKSHPLKDYIFALKDDRKAVQEFNKLITGSADDYKAAESKIKTAYDKLVEQNKKHTEMDAPDAKDYPGKDSAFKRFNDSFNEYLIEARKIMRNASASGKISKDDEENLFRNQDYMRSAYNTFVN</sequence>
<organism evidence="1 2">
    <name type="scientific">Pedobacter rhodius</name>
    <dbReference type="NCBI Taxonomy" id="3004098"/>
    <lineage>
        <taxon>Bacteria</taxon>
        <taxon>Pseudomonadati</taxon>
        <taxon>Bacteroidota</taxon>
        <taxon>Sphingobacteriia</taxon>
        <taxon>Sphingobacteriales</taxon>
        <taxon>Sphingobacteriaceae</taxon>
        <taxon>Pedobacter</taxon>
    </lineage>
</organism>
<evidence type="ECO:0000313" key="1">
    <source>
        <dbReference type="EMBL" id="MCZ4223578.1"/>
    </source>
</evidence>
<accession>A0ABT4KXB8</accession>
<dbReference type="Gene3D" id="1.20.120.930">
    <property type="entry name" value="Uncharacterised protein PF12889, N-terminal DUF3829"/>
    <property type="match status" value="1"/>
</dbReference>
<dbReference type="RefSeq" id="WP_269415363.1">
    <property type="nucleotide sequence ID" value="NZ_JAPWGL010000002.1"/>
</dbReference>
<comment type="caution">
    <text evidence="1">The sequence shown here is derived from an EMBL/GenBank/DDBJ whole genome shotgun (WGS) entry which is preliminary data.</text>
</comment>
<dbReference type="EMBL" id="JAPWGL010000002">
    <property type="protein sequence ID" value="MCZ4223578.1"/>
    <property type="molecule type" value="Genomic_DNA"/>
</dbReference>
<dbReference type="PROSITE" id="PS51257">
    <property type="entry name" value="PROKAR_LIPOPROTEIN"/>
    <property type="match status" value="1"/>
</dbReference>
<dbReference type="Proteomes" id="UP001144341">
    <property type="component" value="Unassembled WGS sequence"/>
</dbReference>
<protein>
    <submittedName>
        <fullName evidence="1">DUF3829 domain-containing protein</fullName>
    </submittedName>
</protein>
<evidence type="ECO:0000313" key="2">
    <source>
        <dbReference type="Proteomes" id="UP001144341"/>
    </source>
</evidence>
<dbReference type="InterPro" id="IPR024291">
    <property type="entry name" value="DUF3829"/>
</dbReference>
<keyword evidence="2" id="KW-1185">Reference proteome</keyword>
<name>A0ABT4KXB8_9SPHI</name>